<comment type="caution">
    <text evidence="6">The sequence shown here is derived from an EMBL/GenBank/DDBJ whole genome shotgun (WGS) entry which is preliminary data.</text>
</comment>
<dbReference type="Proteomes" id="UP001235064">
    <property type="component" value="Unassembled WGS sequence"/>
</dbReference>
<feature type="chain" id="PRO_5046863276" evidence="4">
    <location>
        <begin position="23"/>
        <end position="344"/>
    </location>
</feature>
<dbReference type="CDD" id="cd01536">
    <property type="entry name" value="PBP1_ABC_sugar_binding-like"/>
    <property type="match status" value="1"/>
</dbReference>
<protein>
    <submittedName>
        <fullName evidence="6">Sugar ABC transporter substrate-binding protein</fullName>
    </submittedName>
</protein>
<name>A0ABT7MW58_9MICO</name>
<sequence length="344" mass="35956">MKKSLLLAAATAASALALVLTACTGPETTAGDSSSAAGASGKSVWYADVIDSNPTTVAVAQGMNSVFSKNGVKMTRSLAVDPTTGQLDIGAQSQAITRAIQSNPAAIAYFMLDPTASRPQVEQAMTAKIPVFAAFGKPSFDVNAFIALYDNQQGYTSAKYLASQLQKGDKVAIISGPNVINVNDEVAGATKALQEAGMTIVGNVEQQRNLTDDANGGKTVMQGILQQNPDVKGVFVYNDETVLGAIAVAKQAGKNILFTSRNATIDAINAIKAGDLLGTCDIQPVQMGELLATAIVAEITGRKTYTKSEQIPSPSAEKCMVTKDNVSEWKSPEQLVNYVKIPMG</sequence>
<keyword evidence="3 4" id="KW-0732">Signal</keyword>
<keyword evidence="7" id="KW-1185">Reference proteome</keyword>
<dbReference type="Gene3D" id="3.40.50.2300">
    <property type="match status" value="2"/>
</dbReference>
<dbReference type="PROSITE" id="PS51257">
    <property type="entry name" value="PROKAR_LIPOPROTEIN"/>
    <property type="match status" value="1"/>
</dbReference>
<reference evidence="6 7" key="1">
    <citation type="submission" date="2023-06" db="EMBL/GenBank/DDBJ databases">
        <title>Microbacterium sp. nov., isolated from a waste landfill.</title>
        <authorList>
            <person name="Wen W."/>
        </authorList>
    </citation>
    <scope>NUCLEOTIDE SEQUENCE [LARGE SCALE GENOMIC DNA]</scope>
    <source>
        <strain evidence="6 7">ASV49</strain>
    </source>
</reference>
<dbReference type="PANTHER" id="PTHR46847:SF1">
    <property type="entry name" value="D-ALLOSE-BINDING PERIPLASMIC PROTEIN-RELATED"/>
    <property type="match status" value="1"/>
</dbReference>
<comment type="similarity">
    <text evidence="2">Belongs to the bacterial solute-binding protein 2 family.</text>
</comment>
<evidence type="ECO:0000256" key="2">
    <source>
        <dbReference type="ARBA" id="ARBA00007639"/>
    </source>
</evidence>
<dbReference type="Pfam" id="PF13407">
    <property type="entry name" value="Peripla_BP_4"/>
    <property type="match status" value="1"/>
</dbReference>
<evidence type="ECO:0000259" key="5">
    <source>
        <dbReference type="Pfam" id="PF13407"/>
    </source>
</evidence>
<dbReference type="InterPro" id="IPR028082">
    <property type="entry name" value="Peripla_BP_I"/>
</dbReference>
<dbReference type="EMBL" id="JASXSZ010000001">
    <property type="protein sequence ID" value="MDL9978686.1"/>
    <property type="molecule type" value="Genomic_DNA"/>
</dbReference>
<dbReference type="InterPro" id="IPR025997">
    <property type="entry name" value="SBP_2_dom"/>
</dbReference>
<dbReference type="RefSeq" id="WP_286287320.1">
    <property type="nucleotide sequence ID" value="NZ_JASXSZ010000001.1"/>
</dbReference>
<comment type="subcellular location">
    <subcellularLocation>
        <location evidence="1">Cell envelope</location>
    </subcellularLocation>
</comment>
<dbReference type="PANTHER" id="PTHR46847">
    <property type="entry name" value="D-ALLOSE-BINDING PERIPLASMIC PROTEIN-RELATED"/>
    <property type="match status" value="1"/>
</dbReference>
<feature type="domain" description="Periplasmic binding protein" evidence="5">
    <location>
        <begin position="54"/>
        <end position="303"/>
    </location>
</feature>
<organism evidence="6 7">
    <name type="scientific">Microbacterium candidum</name>
    <dbReference type="NCBI Taxonomy" id="3041922"/>
    <lineage>
        <taxon>Bacteria</taxon>
        <taxon>Bacillati</taxon>
        <taxon>Actinomycetota</taxon>
        <taxon>Actinomycetes</taxon>
        <taxon>Micrococcales</taxon>
        <taxon>Microbacteriaceae</taxon>
        <taxon>Microbacterium</taxon>
    </lineage>
</organism>
<feature type="signal peptide" evidence="4">
    <location>
        <begin position="1"/>
        <end position="22"/>
    </location>
</feature>
<evidence type="ECO:0000313" key="6">
    <source>
        <dbReference type="EMBL" id="MDL9978686.1"/>
    </source>
</evidence>
<dbReference type="SUPFAM" id="SSF53822">
    <property type="entry name" value="Periplasmic binding protein-like I"/>
    <property type="match status" value="1"/>
</dbReference>
<evidence type="ECO:0000313" key="7">
    <source>
        <dbReference type="Proteomes" id="UP001235064"/>
    </source>
</evidence>
<accession>A0ABT7MW58</accession>
<evidence type="ECO:0000256" key="4">
    <source>
        <dbReference type="SAM" id="SignalP"/>
    </source>
</evidence>
<proteinExistence type="inferred from homology"/>
<evidence type="ECO:0000256" key="3">
    <source>
        <dbReference type="ARBA" id="ARBA00022729"/>
    </source>
</evidence>
<evidence type="ECO:0000256" key="1">
    <source>
        <dbReference type="ARBA" id="ARBA00004196"/>
    </source>
</evidence>
<gene>
    <name evidence="6" type="ORF">QSV35_05050</name>
</gene>